<accession>A0A914QAW0</accession>
<keyword evidence="1" id="KW-0677">Repeat</keyword>
<dbReference type="WBParaSite" id="PDA_v2.g24307.t1">
    <property type="protein sequence ID" value="PDA_v2.g24307.t1"/>
    <property type="gene ID" value="PDA_v2.g24307"/>
</dbReference>
<protein>
    <submittedName>
        <fullName evidence="4">Uncharacterized protein</fullName>
    </submittedName>
</protein>
<evidence type="ECO:0000256" key="2">
    <source>
        <dbReference type="ARBA" id="ARBA00022803"/>
    </source>
</evidence>
<evidence type="ECO:0000256" key="1">
    <source>
        <dbReference type="ARBA" id="ARBA00022737"/>
    </source>
</evidence>
<dbReference type="GO" id="GO:0016020">
    <property type="term" value="C:membrane"/>
    <property type="evidence" value="ECO:0007669"/>
    <property type="project" value="TreeGrafter"/>
</dbReference>
<dbReference type="InterPro" id="IPR047150">
    <property type="entry name" value="SGT"/>
</dbReference>
<name>A0A914QAW0_9BILA</name>
<dbReference type="AlphaFoldDB" id="A0A914QAW0"/>
<dbReference type="SMART" id="SM00028">
    <property type="entry name" value="TPR"/>
    <property type="match status" value="3"/>
</dbReference>
<dbReference type="GO" id="GO:0060090">
    <property type="term" value="F:molecular adaptor activity"/>
    <property type="evidence" value="ECO:0007669"/>
    <property type="project" value="TreeGrafter"/>
</dbReference>
<dbReference type="GO" id="GO:0072380">
    <property type="term" value="C:TRC complex"/>
    <property type="evidence" value="ECO:0007669"/>
    <property type="project" value="TreeGrafter"/>
</dbReference>
<dbReference type="Gene3D" id="1.25.40.10">
    <property type="entry name" value="Tetratricopeptide repeat domain"/>
    <property type="match status" value="1"/>
</dbReference>
<organism evidence="3 4">
    <name type="scientific">Panagrolaimus davidi</name>
    <dbReference type="NCBI Taxonomy" id="227884"/>
    <lineage>
        <taxon>Eukaryota</taxon>
        <taxon>Metazoa</taxon>
        <taxon>Ecdysozoa</taxon>
        <taxon>Nematoda</taxon>
        <taxon>Chromadorea</taxon>
        <taxon>Rhabditida</taxon>
        <taxon>Tylenchina</taxon>
        <taxon>Panagrolaimomorpha</taxon>
        <taxon>Panagrolaimoidea</taxon>
        <taxon>Panagrolaimidae</taxon>
        <taxon>Panagrolaimus</taxon>
    </lineage>
</organism>
<proteinExistence type="predicted"/>
<sequence>MIGQSLPHKDMDSGKRLEATKHYFTAESIAAMFEIPRQQTNESMKPEIMQFKASQKLIDPNQENRREVKNNDVVAETEFQKFKEKANILFQEEKYNEAIKAYSDALELSSLSSENQAVIYSNRSASYLMLGNSLNSAKIDAEKAIKCWPSWWKGYYRLARVNVLQKEWKKAEETVKLALLLNTESKLALDELYDVRQKV</sequence>
<dbReference type="Proteomes" id="UP000887578">
    <property type="component" value="Unplaced"/>
</dbReference>
<evidence type="ECO:0000313" key="4">
    <source>
        <dbReference type="WBParaSite" id="PDA_v2.g24307.t1"/>
    </source>
</evidence>
<keyword evidence="3" id="KW-1185">Reference proteome</keyword>
<dbReference type="InterPro" id="IPR011990">
    <property type="entry name" value="TPR-like_helical_dom_sf"/>
</dbReference>
<keyword evidence="2" id="KW-0802">TPR repeat</keyword>
<dbReference type="PANTHER" id="PTHR45831">
    <property type="entry name" value="LD24721P"/>
    <property type="match status" value="1"/>
</dbReference>
<dbReference type="PANTHER" id="PTHR45831:SF2">
    <property type="entry name" value="LD24721P"/>
    <property type="match status" value="1"/>
</dbReference>
<evidence type="ECO:0000313" key="3">
    <source>
        <dbReference type="Proteomes" id="UP000887578"/>
    </source>
</evidence>
<dbReference type="GO" id="GO:0006620">
    <property type="term" value="P:post-translational protein targeting to endoplasmic reticulum membrane"/>
    <property type="evidence" value="ECO:0007669"/>
    <property type="project" value="TreeGrafter"/>
</dbReference>
<dbReference type="SUPFAM" id="SSF48452">
    <property type="entry name" value="TPR-like"/>
    <property type="match status" value="1"/>
</dbReference>
<dbReference type="InterPro" id="IPR019734">
    <property type="entry name" value="TPR_rpt"/>
</dbReference>
<reference evidence="4" key="1">
    <citation type="submission" date="2022-11" db="UniProtKB">
        <authorList>
            <consortium name="WormBaseParasite"/>
        </authorList>
    </citation>
    <scope>IDENTIFICATION</scope>
</reference>